<name>A0A814L8X5_9BILA</name>
<comment type="caution">
    <text evidence="14">The sequence shown here is derived from an EMBL/GenBank/DDBJ whole genome shotgun (WGS) entry which is preliminary data.</text>
</comment>
<evidence type="ECO:0000256" key="6">
    <source>
        <dbReference type="ARBA" id="ARBA00023242"/>
    </source>
</evidence>
<dbReference type="SMART" id="SM00510">
    <property type="entry name" value="TFS2M"/>
    <property type="match status" value="1"/>
</dbReference>
<dbReference type="SUPFAM" id="SSF57783">
    <property type="entry name" value="Zinc beta-ribbon"/>
    <property type="match status" value="1"/>
</dbReference>
<dbReference type="GO" id="GO:0003676">
    <property type="term" value="F:nucleic acid binding"/>
    <property type="evidence" value="ECO:0007669"/>
    <property type="project" value="InterPro"/>
</dbReference>
<dbReference type="InterPro" id="IPR035441">
    <property type="entry name" value="TFIIS/LEDGF_dom_sf"/>
</dbReference>
<dbReference type="SMART" id="SM00509">
    <property type="entry name" value="TFS2N"/>
    <property type="match status" value="1"/>
</dbReference>
<sequence length="305" mass="34580">MTEEEIVKINRKLKKMIHKSDIDESVARALLVRFQELRITLMILQKTGIGKTVNELRRATTNEDLSTMAKSLLKQWKKLLPEPFVATSSTKDGKSIASTDDNNSQPQRKDSINNTQCHEASKMIGRKTYQSIPSVTNVPWQTVDTIRIKSRELLANALTITRIPEGSGDPVELSARIEDAIFKEINDTTVKYGRRIRSRIFNLRDLKNPDLRTKVLLGSITPQRLAVMTADEMISDTLKEECAKFKEIAHRESQLAVDEGIGSDLIQCERCKKSNCSYSELQTLSGDEPMTLFVLCRNCGHRWRG</sequence>
<dbReference type="Gene3D" id="2.20.25.10">
    <property type="match status" value="1"/>
</dbReference>
<dbReference type="SMART" id="SM00440">
    <property type="entry name" value="ZnF_C2C2"/>
    <property type="match status" value="1"/>
</dbReference>
<dbReference type="InterPro" id="IPR003618">
    <property type="entry name" value="TFIIS_cen_dom"/>
</dbReference>
<evidence type="ECO:0000259" key="13">
    <source>
        <dbReference type="PROSITE" id="PS51321"/>
    </source>
</evidence>
<evidence type="ECO:0000313" key="14">
    <source>
        <dbReference type="EMBL" id="CAF1061771.1"/>
    </source>
</evidence>
<dbReference type="InterPro" id="IPR036575">
    <property type="entry name" value="TFIIS_cen_dom_sf"/>
</dbReference>
<dbReference type="GO" id="GO:0006351">
    <property type="term" value="P:DNA-templated transcription"/>
    <property type="evidence" value="ECO:0007669"/>
    <property type="project" value="InterPro"/>
</dbReference>
<dbReference type="Gene3D" id="1.10.472.30">
    <property type="entry name" value="Transcription elongation factor S-II, central domain"/>
    <property type="match status" value="1"/>
</dbReference>
<evidence type="ECO:0000259" key="12">
    <source>
        <dbReference type="PROSITE" id="PS51319"/>
    </source>
</evidence>
<accession>A0A814L8X5</accession>
<dbReference type="Pfam" id="PF08711">
    <property type="entry name" value="Med26"/>
    <property type="match status" value="1"/>
</dbReference>
<dbReference type="PROSITE" id="PS51133">
    <property type="entry name" value="ZF_TFIIS_2"/>
    <property type="match status" value="1"/>
</dbReference>
<dbReference type="PANTHER" id="PTHR11477:SF0">
    <property type="entry name" value="IP08861P-RELATED"/>
    <property type="match status" value="1"/>
</dbReference>
<feature type="domain" description="TFIIS N-terminal" evidence="12">
    <location>
        <begin position="1"/>
        <end position="83"/>
    </location>
</feature>
<organism evidence="14 15">
    <name type="scientific">Rotaria magnacalcarata</name>
    <dbReference type="NCBI Taxonomy" id="392030"/>
    <lineage>
        <taxon>Eukaryota</taxon>
        <taxon>Metazoa</taxon>
        <taxon>Spiralia</taxon>
        <taxon>Gnathifera</taxon>
        <taxon>Rotifera</taxon>
        <taxon>Eurotatoria</taxon>
        <taxon>Bdelloidea</taxon>
        <taxon>Philodinida</taxon>
        <taxon>Philodinidae</taxon>
        <taxon>Rotaria</taxon>
    </lineage>
</organism>
<evidence type="ECO:0000256" key="4">
    <source>
        <dbReference type="ARBA" id="ARBA00022771"/>
    </source>
</evidence>
<evidence type="ECO:0000259" key="11">
    <source>
        <dbReference type="PROSITE" id="PS51133"/>
    </source>
</evidence>
<dbReference type="Proteomes" id="UP000663855">
    <property type="component" value="Unassembled WGS sequence"/>
</dbReference>
<keyword evidence="6 9" id="KW-0539">Nucleus</keyword>
<dbReference type="PIRSF" id="PIRSF006704">
    <property type="entry name" value="TF_IIS"/>
    <property type="match status" value="1"/>
</dbReference>
<dbReference type="EMBL" id="CAJNOV010001433">
    <property type="protein sequence ID" value="CAF1061771.1"/>
    <property type="molecule type" value="Genomic_DNA"/>
</dbReference>
<dbReference type="Pfam" id="PF07500">
    <property type="entry name" value="TFIIS_M"/>
    <property type="match status" value="1"/>
</dbReference>
<evidence type="ECO:0000313" key="15">
    <source>
        <dbReference type="Proteomes" id="UP000663855"/>
    </source>
</evidence>
<dbReference type="InterPro" id="IPR001222">
    <property type="entry name" value="Znf_TFIIS"/>
</dbReference>
<evidence type="ECO:0000256" key="1">
    <source>
        <dbReference type="ARBA" id="ARBA00004123"/>
    </source>
</evidence>
<dbReference type="CDD" id="cd00183">
    <property type="entry name" value="TFIIS_I"/>
    <property type="match status" value="1"/>
</dbReference>
<dbReference type="InterPro" id="IPR035100">
    <property type="entry name" value="TF_IIS-typ"/>
</dbReference>
<evidence type="ECO:0000256" key="7">
    <source>
        <dbReference type="ARBA" id="ARBA00025408"/>
    </source>
</evidence>
<dbReference type="AlphaFoldDB" id="A0A814L8X5"/>
<gene>
    <name evidence="14" type="ORF">CJN711_LOCUS5268</name>
</gene>
<dbReference type="GO" id="GO:0008270">
    <property type="term" value="F:zinc ion binding"/>
    <property type="evidence" value="ECO:0007669"/>
    <property type="project" value="UniProtKB-KW"/>
</dbReference>
<evidence type="ECO:0000256" key="2">
    <source>
        <dbReference type="ARBA" id="ARBA00009647"/>
    </source>
</evidence>
<dbReference type="SUPFAM" id="SSF46942">
    <property type="entry name" value="Elongation factor TFIIS domain 2"/>
    <property type="match status" value="1"/>
</dbReference>
<evidence type="ECO:0000256" key="8">
    <source>
        <dbReference type="PROSITE-ProRule" id="PRU00472"/>
    </source>
</evidence>
<dbReference type="InterPro" id="IPR017923">
    <property type="entry name" value="TFIIS_N"/>
</dbReference>
<dbReference type="Pfam" id="PF01096">
    <property type="entry name" value="Zn_ribbon_TFIIS"/>
    <property type="match status" value="1"/>
</dbReference>
<feature type="domain" description="TFIIS central" evidence="13">
    <location>
        <begin position="146"/>
        <end position="261"/>
    </location>
</feature>
<dbReference type="PROSITE" id="PS51321">
    <property type="entry name" value="TFIIS_CENTRAL"/>
    <property type="match status" value="1"/>
</dbReference>
<protein>
    <submittedName>
        <fullName evidence="14">Uncharacterized protein</fullName>
    </submittedName>
</protein>
<keyword evidence="3" id="KW-0479">Metal-binding</keyword>
<evidence type="ECO:0000256" key="9">
    <source>
        <dbReference type="PROSITE-ProRule" id="PRU00649"/>
    </source>
</evidence>
<dbReference type="CDD" id="cd13749">
    <property type="entry name" value="Zn-ribbon_TFIIS"/>
    <property type="match status" value="1"/>
</dbReference>
<dbReference type="PROSITE" id="PS51319">
    <property type="entry name" value="TFIIS_N"/>
    <property type="match status" value="1"/>
</dbReference>
<proteinExistence type="inferred from homology"/>
<feature type="region of interest" description="Disordered" evidence="10">
    <location>
        <begin position="88"/>
        <end position="116"/>
    </location>
</feature>
<dbReference type="InterPro" id="IPR003617">
    <property type="entry name" value="TFIIS/CRSP70_N_sub"/>
</dbReference>
<keyword evidence="5" id="KW-0862">Zinc</keyword>
<dbReference type="SUPFAM" id="SSF47676">
    <property type="entry name" value="Conserved domain common to transcription factors TFIIS, elongin A, CRSP70"/>
    <property type="match status" value="1"/>
</dbReference>
<evidence type="ECO:0000256" key="10">
    <source>
        <dbReference type="SAM" id="MobiDB-lite"/>
    </source>
</evidence>
<feature type="domain" description="TFIIS-type" evidence="11">
    <location>
        <begin position="264"/>
        <end position="304"/>
    </location>
</feature>
<comment type="subcellular location">
    <subcellularLocation>
        <location evidence="1 9">Nucleus</location>
    </subcellularLocation>
</comment>
<evidence type="ECO:0000256" key="3">
    <source>
        <dbReference type="ARBA" id="ARBA00022723"/>
    </source>
</evidence>
<dbReference type="PANTHER" id="PTHR11477">
    <property type="entry name" value="TRANSCRIPTION FACTOR S-II ZINC FINGER DOMAIN-CONTAINING PROTEIN"/>
    <property type="match status" value="1"/>
</dbReference>
<evidence type="ECO:0000256" key="5">
    <source>
        <dbReference type="ARBA" id="ARBA00022833"/>
    </source>
</evidence>
<comment type="similarity">
    <text evidence="2">Belongs to the TFS-II family.</text>
</comment>
<dbReference type="Gene3D" id="1.20.930.10">
    <property type="entry name" value="Conserved domain common to transcription factors TFIIS, elongin A, CRSP70"/>
    <property type="match status" value="1"/>
</dbReference>
<reference evidence="14" key="1">
    <citation type="submission" date="2021-02" db="EMBL/GenBank/DDBJ databases">
        <authorList>
            <person name="Nowell W R."/>
        </authorList>
    </citation>
    <scope>NUCLEOTIDE SEQUENCE</scope>
</reference>
<keyword evidence="4 8" id="KW-0863">Zinc-finger</keyword>
<comment type="function">
    <text evidence="7">Necessary for efficient RNA polymerase II transcription elongation past template-encoded arresting sites. The arresting sites in DNA have the property of trapping a certain fraction of elongating RNA polymerases that pass through, resulting in locked ternary complexes. Cleavage of the nascent transcript by S-II allows the resumption of elongation from the new 3'-terminus.</text>
</comment>
<dbReference type="GO" id="GO:0005634">
    <property type="term" value="C:nucleus"/>
    <property type="evidence" value="ECO:0007669"/>
    <property type="project" value="UniProtKB-SubCell"/>
</dbReference>